<dbReference type="GO" id="GO:0005743">
    <property type="term" value="C:mitochondrial inner membrane"/>
    <property type="evidence" value="ECO:0007669"/>
    <property type="project" value="UniProtKB-SubCell"/>
</dbReference>
<evidence type="ECO:0000256" key="8">
    <source>
        <dbReference type="ARBA" id="ARBA00022781"/>
    </source>
</evidence>
<evidence type="ECO:0000256" key="16">
    <source>
        <dbReference type="SAM" id="MobiDB-lite"/>
    </source>
</evidence>
<evidence type="ECO:0000259" key="18">
    <source>
        <dbReference type="PROSITE" id="PS50011"/>
    </source>
</evidence>
<dbReference type="SUPFAM" id="SSF56112">
    <property type="entry name" value="Protein kinase-like (PK-like)"/>
    <property type="match status" value="1"/>
</dbReference>
<dbReference type="PROSITE" id="PS00108">
    <property type="entry name" value="PROTEIN_KINASE_ST"/>
    <property type="match status" value="1"/>
</dbReference>
<dbReference type="InterPro" id="IPR050053">
    <property type="entry name" value="ATPase_alpha/beta_chains"/>
</dbReference>
<dbReference type="Gene3D" id="1.10.510.10">
    <property type="entry name" value="Transferase(Phosphotransferase) domain 1"/>
    <property type="match status" value="1"/>
</dbReference>
<proteinExistence type="inferred from homology"/>
<dbReference type="InterPro" id="IPR000719">
    <property type="entry name" value="Prot_kinase_dom"/>
</dbReference>
<evidence type="ECO:0000256" key="12">
    <source>
        <dbReference type="ARBA" id="ARBA00023136"/>
    </source>
</evidence>
<accession>A0AAD2DUT8</accession>
<comment type="similarity">
    <text evidence="2">Belongs to the ATPase alpha/beta chains family.</text>
</comment>
<keyword evidence="8" id="KW-0375">Hydrogen ion transport</keyword>
<keyword evidence="14" id="KW-0066">ATP synthesis</keyword>
<evidence type="ECO:0000256" key="10">
    <source>
        <dbReference type="ARBA" id="ARBA00022967"/>
    </source>
</evidence>
<dbReference type="GO" id="GO:0042776">
    <property type="term" value="P:proton motive force-driven mitochondrial ATP synthesis"/>
    <property type="evidence" value="ECO:0007669"/>
    <property type="project" value="TreeGrafter"/>
</dbReference>
<dbReference type="GO" id="GO:0004672">
    <property type="term" value="F:protein kinase activity"/>
    <property type="evidence" value="ECO:0007669"/>
    <property type="project" value="InterPro"/>
</dbReference>
<reference evidence="19" key="1">
    <citation type="submission" date="2023-05" db="EMBL/GenBank/DDBJ databases">
        <authorList>
            <person name="Huff M."/>
        </authorList>
    </citation>
    <scope>NUCLEOTIDE SEQUENCE</scope>
</reference>
<dbReference type="InterPro" id="IPR027417">
    <property type="entry name" value="P-loop_NTPase"/>
</dbReference>
<evidence type="ECO:0000256" key="9">
    <source>
        <dbReference type="ARBA" id="ARBA00022840"/>
    </source>
</evidence>
<dbReference type="InterPro" id="IPR008271">
    <property type="entry name" value="Ser/Thr_kinase_AS"/>
</dbReference>
<dbReference type="PANTHER" id="PTHR15184:SF82">
    <property type="entry name" value="ATP SYNTHASE SUBUNIT BETA, MITOCHONDRIAL"/>
    <property type="match status" value="1"/>
</dbReference>
<evidence type="ECO:0000256" key="13">
    <source>
        <dbReference type="ARBA" id="ARBA00023196"/>
    </source>
</evidence>
<evidence type="ECO:0000313" key="19">
    <source>
        <dbReference type="EMBL" id="CAI9767019.1"/>
    </source>
</evidence>
<feature type="transmembrane region" description="Helical" evidence="17">
    <location>
        <begin position="29"/>
        <end position="51"/>
    </location>
</feature>
<name>A0AAD2DUT8_9LAMI</name>
<evidence type="ECO:0000256" key="4">
    <source>
        <dbReference type="ARBA" id="ARBA00012473"/>
    </source>
</evidence>
<evidence type="ECO:0000256" key="11">
    <source>
        <dbReference type="ARBA" id="ARBA00023065"/>
    </source>
</evidence>
<keyword evidence="12 17" id="KW-0472">Membrane</keyword>
<dbReference type="PROSITE" id="PS50011">
    <property type="entry name" value="PROTEIN_KINASE_DOM"/>
    <property type="match status" value="1"/>
</dbReference>
<evidence type="ECO:0000256" key="6">
    <source>
        <dbReference type="ARBA" id="ARBA00022448"/>
    </source>
</evidence>
<sequence>MCTAAAEHSVVHTVGSCDVSRRGNICGDFSFSLIFISVVFSFSLSTAGRYVENGSLANIIKPNKFGPFPESLVAVYIAQVLEGLVYLHEQRVIHRDIKGANILTTKEVPVGRATLGRIMNLIGEPIDERCDIKTDHYLPIHRAAPAFVEQATEQQILVTVFCVDLLHKVVDLLAPYQRGKIGLFGGAGVGEIVLIMELITNVAKAHGGFSVFAGVGERTREETRNENEFEVKWSWSPAVGASTTVQSDGVRGRGREEKREQ</sequence>
<dbReference type="GO" id="GO:0046933">
    <property type="term" value="F:proton-transporting ATP synthase activity, rotational mechanism"/>
    <property type="evidence" value="ECO:0007669"/>
    <property type="project" value="TreeGrafter"/>
</dbReference>
<gene>
    <name evidence="19" type="ORF">FPE_LOCUS14449</name>
</gene>
<evidence type="ECO:0000313" key="20">
    <source>
        <dbReference type="Proteomes" id="UP000834106"/>
    </source>
</evidence>
<keyword evidence="6" id="KW-0813">Transport</keyword>
<feature type="region of interest" description="Disordered" evidence="16">
    <location>
        <begin position="240"/>
        <end position="261"/>
    </location>
</feature>
<organism evidence="19 20">
    <name type="scientific">Fraxinus pennsylvanica</name>
    <dbReference type="NCBI Taxonomy" id="56036"/>
    <lineage>
        <taxon>Eukaryota</taxon>
        <taxon>Viridiplantae</taxon>
        <taxon>Streptophyta</taxon>
        <taxon>Embryophyta</taxon>
        <taxon>Tracheophyta</taxon>
        <taxon>Spermatophyta</taxon>
        <taxon>Magnoliopsida</taxon>
        <taxon>eudicotyledons</taxon>
        <taxon>Gunneridae</taxon>
        <taxon>Pentapetalae</taxon>
        <taxon>asterids</taxon>
        <taxon>lamiids</taxon>
        <taxon>Lamiales</taxon>
        <taxon>Oleaceae</taxon>
        <taxon>Oleeae</taxon>
        <taxon>Fraxinus</taxon>
    </lineage>
</organism>
<dbReference type="EC" id="7.1.2.2" evidence="4"/>
<keyword evidence="9" id="KW-0067">ATP-binding</keyword>
<dbReference type="PANTHER" id="PTHR15184">
    <property type="entry name" value="ATP SYNTHASE"/>
    <property type="match status" value="1"/>
</dbReference>
<evidence type="ECO:0000256" key="2">
    <source>
        <dbReference type="ARBA" id="ARBA00008936"/>
    </source>
</evidence>
<evidence type="ECO:0000256" key="5">
    <source>
        <dbReference type="ARBA" id="ARBA00019294"/>
    </source>
</evidence>
<keyword evidence="13" id="KW-0139">CF(1)</keyword>
<feature type="domain" description="Protein kinase" evidence="18">
    <location>
        <begin position="1"/>
        <end position="261"/>
    </location>
</feature>
<comment type="subcellular location">
    <subcellularLocation>
        <location evidence="1">Mitochondrion inner membrane</location>
    </subcellularLocation>
</comment>
<dbReference type="Proteomes" id="UP000834106">
    <property type="component" value="Chromosome 8"/>
</dbReference>
<dbReference type="AlphaFoldDB" id="A0AAD2DUT8"/>
<evidence type="ECO:0000256" key="17">
    <source>
        <dbReference type="SAM" id="Phobius"/>
    </source>
</evidence>
<dbReference type="GO" id="GO:0005524">
    <property type="term" value="F:ATP binding"/>
    <property type="evidence" value="ECO:0007669"/>
    <property type="project" value="UniProtKB-KW"/>
</dbReference>
<dbReference type="EMBL" id="OU503043">
    <property type="protein sequence ID" value="CAI9767019.1"/>
    <property type="molecule type" value="Genomic_DNA"/>
</dbReference>
<keyword evidence="17" id="KW-0812">Transmembrane</keyword>
<protein>
    <recommendedName>
        <fullName evidence="5">ATP synthase subunit beta, mitochondrial</fullName>
        <ecNumber evidence="4">7.1.2.2</ecNumber>
    </recommendedName>
</protein>
<feature type="transmembrane region" description="Helical" evidence="17">
    <location>
        <begin position="71"/>
        <end position="88"/>
    </location>
</feature>
<dbReference type="SUPFAM" id="SSF52540">
    <property type="entry name" value="P-loop containing nucleoside triphosphate hydrolases"/>
    <property type="match status" value="1"/>
</dbReference>
<keyword evidence="11" id="KW-0406">Ion transport</keyword>
<dbReference type="InterPro" id="IPR000194">
    <property type="entry name" value="ATPase_F1/V1/A1_a/bsu_nucl-bd"/>
</dbReference>
<dbReference type="Pfam" id="PF00006">
    <property type="entry name" value="ATP-synt_ab"/>
    <property type="match status" value="1"/>
</dbReference>
<dbReference type="Pfam" id="PF00069">
    <property type="entry name" value="Pkinase"/>
    <property type="match status" value="1"/>
</dbReference>
<evidence type="ECO:0000256" key="1">
    <source>
        <dbReference type="ARBA" id="ARBA00004273"/>
    </source>
</evidence>
<keyword evidence="17" id="KW-1133">Transmembrane helix</keyword>
<feature type="compositionally biased region" description="Basic and acidic residues" evidence="16">
    <location>
        <begin position="250"/>
        <end position="261"/>
    </location>
</feature>
<dbReference type="GO" id="GO:0045259">
    <property type="term" value="C:proton-transporting ATP synthase complex"/>
    <property type="evidence" value="ECO:0007669"/>
    <property type="project" value="UniProtKB-KW"/>
</dbReference>
<keyword evidence="10" id="KW-1278">Translocase</keyword>
<comment type="subunit">
    <text evidence="3">F-type ATPases have 2 components, CF(1) - the catalytic core - and CF(0) - the membrane proton channel. CF(1) has five subunits: alpha(3), beta(3), gamma(1), delta(1), epsilon(1). CF(0) has three main subunits: a, b and c.</text>
</comment>
<evidence type="ECO:0000256" key="7">
    <source>
        <dbReference type="ARBA" id="ARBA00022741"/>
    </source>
</evidence>
<keyword evidence="20" id="KW-1185">Reference proteome</keyword>
<keyword evidence="7" id="KW-0547">Nucleotide-binding</keyword>
<comment type="catalytic activity">
    <reaction evidence="15">
        <text>ATP + H2O + 4 H(+)(in) = ADP + phosphate + 5 H(+)(out)</text>
        <dbReference type="Rhea" id="RHEA:57720"/>
        <dbReference type="ChEBI" id="CHEBI:15377"/>
        <dbReference type="ChEBI" id="CHEBI:15378"/>
        <dbReference type="ChEBI" id="CHEBI:30616"/>
        <dbReference type="ChEBI" id="CHEBI:43474"/>
        <dbReference type="ChEBI" id="CHEBI:456216"/>
        <dbReference type="EC" id="7.1.2.2"/>
    </reaction>
</comment>
<dbReference type="Gene3D" id="3.40.50.300">
    <property type="entry name" value="P-loop containing nucleotide triphosphate hydrolases"/>
    <property type="match status" value="1"/>
</dbReference>
<evidence type="ECO:0000256" key="14">
    <source>
        <dbReference type="ARBA" id="ARBA00023310"/>
    </source>
</evidence>
<evidence type="ECO:0000256" key="15">
    <source>
        <dbReference type="ARBA" id="ARBA00048383"/>
    </source>
</evidence>
<dbReference type="InterPro" id="IPR011009">
    <property type="entry name" value="Kinase-like_dom_sf"/>
</dbReference>
<evidence type="ECO:0000256" key="3">
    <source>
        <dbReference type="ARBA" id="ARBA00011648"/>
    </source>
</evidence>